<dbReference type="Gene3D" id="2.40.350.10">
    <property type="entry name" value="SO1590-like"/>
    <property type="match status" value="1"/>
</dbReference>
<evidence type="ECO:0000313" key="2">
    <source>
        <dbReference type="Proteomes" id="UP001430193"/>
    </source>
</evidence>
<dbReference type="Pfam" id="PF11528">
    <property type="entry name" value="DUF3224"/>
    <property type="match status" value="1"/>
</dbReference>
<protein>
    <submittedName>
        <fullName evidence="1">DUF3224 domain-containing protein</fullName>
    </submittedName>
</protein>
<gene>
    <name evidence="1" type="ORF">ISS99_06085</name>
</gene>
<dbReference type="Proteomes" id="UP001430193">
    <property type="component" value="Unassembled WGS sequence"/>
</dbReference>
<dbReference type="InterPro" id="IPR021607">
    <property type="entry name" value="DUF3224"/>
</dbReference>
<name>A0ABS2KE00_9GAMM</name>
<comment type="caution">
    <text evidence="1">The sequence shown here is derived from an EMBL/GenBank/DDBJ whole genome shotgun (WGS) entry which is preliminary data.</text>
</comment>
<organism evidence="1 2">
    <name type="scientific">Dyella mobilis</name>
    <dbReference type="NCBI Taxonomy" id="1849582"/>
    <lineage>
        <taxon>Bacteria</taxon>
        <taxon>Pseudomonadati</taxon>
        <taxon>Pseudomonadota</taxon>
        <taxon>Gammaproteobacteria</taxon>
        <taxon>Lysobacterales</taxon>
        <taxon>Rhodanobacteraceae</taxon>
        <taxon>Dyella</taxon>
    </lineage>
</organism>
<evidence type="ECO:0000313" key="1">
    <source>
        <dbReference type="EMBL" id="MBM7129085.1"/>
    </source>
</evidence>
<dbReference type="SUPFAM" id="SSF159238">
    <property type="entry name" value="SO1590-like"/>
    <property type="match status" value="1"/>
</dbReference>
<sequence length="129" mass="13576">MHASGPFEVKLSLQPPAPGIEAAKLGRQTLDKRFSGDLEASSLGEMLSAGGNVQGSAGYVAIERVTGTLHGKRGSFVLQHVGTMDRGVPSLSIHVVPDSGTEELTGLKGSMLIQIEQGKHAYTFDYSLP</sequence>
<proteinExistence type="predicted"/>
<accession>A0ABS2KE00</accession>
<dbReference type="EMBL" id="JADIKF010000037">
    <property type="protein sequence ID" value="MBM7129085.1"/>
    <property type="molecule type" value="Genomic_DNA"/>
</dbReference>
<dbReference type="RefSeq" id="WP_204630716.1">
    <property type="nucleotide sequence ID" value="NZ_BSOC01000004.1"/>
</dbReference>
<dbReference type="InterPro" id="IPR023159">
    <property type="entry name" value="SO1590-like_sf"/>
</dbReference>
<reference evidence="1" key="1">
    <citation type="submission" date="2020-10" db="EMBL/GenBank/DDBJ databases">
        <title>Phylogeny of dyella-like bacteria.</title>
        <authorList>
            <person name="Fu J."/>
        </authorList>
    </citation>
    <scope>NUCLEOTIDE SEQUENCE</scope>
    <source>
        <strain evidence="1">DHON07</strain>
    </source>
</reference>
<keyword evidence="2" id="KW-1185">Reference proteome</keyword>